<dbReference type="PANTHER" id="PTHR21528:SF0">
    <property type="entry name" value="DEHYDRODOLICHYL DIPHOSPHATE SYNTHASE COMPLEX SUBUNIT NUS1"/>
    <property type="match status" value="1"/>
</dbReference>
<evidence type="ECO:0000256" key="8">
    <source>
        <dbReference type="ARBA" id="ARBA00022824"/>
    </source>
</evidence>
<dbReference type="Gene3D" id="3.40.1180.10">
    <property type="entry name" value="Decaprenyl diphosphate synthase-like"/>
    <property type="match status" value="1"/>
</dbReference>
<evidence type="ECO:0000256" key="2">
    <source>
        <dbReference type="ARBA" id="ARBA00004586"/>
    </source>
</evidence>
<gene>
    <name evidence="15" type="ORF">PhCBS80983_g03433</name>
</gene>
<comment type="cofactor">
    <cofactor evidence="1">
        <name>Mg(2+)</name>
        <dbReference type="ChEBI" id="CHEBI:18420"/>
    </cofactor>
</comment>
<dbReference type="PANTHER" id="PTHR21528">
    <property type="entry name" value="DEHYDRODOLICHYL DIPHOSPHATE SYNTHASE COMPLEX SUBUNIT NUS1"/>
    <property type="match status" value="1"/>
</dbReference>
<evidence type="ECO:0000256" key="6">
    <source>
        <dbReference type="ARBA" id="ARBA00022679"/>
    </source>
</evidence>
<comment type="similarity">
    <text evidence="4">Belongs to the UPP synthase family.</text>
</comment>
<dbReference type="InterPro" id="IPR026721">
    <property type="entry name" value="TMEM18"/>
</dbReference>
<dbReference type="STRING" id="109895.A0A507E2F2"/>
<feature type="transmembrane region" description="Helical" evidence="14">
    <location>
        <begin position="58"/>
        <end position="75"/>
    </location>
</feature>
<accession>A0A507E2F2</accession>
<comment type="subcellular location">
    <subcellularLocation>
        <location evidence="2">Endoplasmic reticulum membrane</location>
    </subcellularLocation>
</comment>
<reference evidence="15 16" key="1">
    <citation type="journal article" date="2019" name="Sci. Rep.">
        <title>Comparative genomics of chytrid fungi reveal insights into the obligate biotrophic and pathogenic lifestyle of Synchytrium endobioticum.</title>
        <authorList>
            <person name="van de Vossenberg B.T.L.H."/>
            <person name="Warris S."/>
            <person name="Nguyen H.D.T."/>
            <person name="van Gent-Pelzer M.P.E."/>
            <person name="Joly D.L."/>
            <person name="van de Geest H.C."/>
            <person name="Bonants P.J.M."/>
            <person name="Smith D.S."/>
            <person name="Levesque C.A."/>
            <person name="van der Lee T.A.J."/>
        </authorList>
    </citation>
    <scope>NUCLEOTIDE SEQUENCE [LARGE SCALE GENOMIC DNA]</scope>
    <source>
        <strain evidence="15 16">CBS 809.83</strain>
    </source>
</reference>
<evidence type="ECO:0000256" key="5">
    <source>
        <dbReference type="ARBA" id="ARBA00012596"/>
    </source>
</evidence>
<dbReference type="GO" id="GO:1904423">
    <property type="term" value="C:dehydrodolichyl diphosphate synthase complex"/>
    <property type="evidence" value="ECO:0007669"/>
    <property type="project" value="InterPro"/>
</dbReference>
<name>A0A507E2F2_9FUNG</name>
<evidence type="ECO:0000256" key="3">
    <source>
        <dbReference type="ARBA" id="ARBA00004922"/>
    </source>
</evidence>
<dbReference type="GO" id="GO:0045547">
    <property type="term" value="F:ditrans,polycis-polyprenyl diphosphate synthase [(2E,6E)-farnesyl diphosphate specific] activity"/>
    <property type="evidence" value="ECO:0007669"/>
    <property type="project" value="UniProtKB-EC"/>
</dbReference>
<keyword evidence="11 14" id="KW-0472">Membrane</keyword>
<protein>
    <recommendedName>
        <fullName evidence="5">ditrans,polycis-polyprenyl diphosphate synthase [(2E,6E)-farnesyldiphosphate specific]</fullName>
        <ecNumber evidence="5">2.5.1.87</ecNumber>
    </recommendedName>
</protein>
<evidence type="ECO:0000256" key="1">
    <source>
        <dbReference type="ARBA" id="ARBA00001946"/>
    </source>
</evidence>
<evidence type="ECO:0000256" key="14">
    <source>
        <dbReference type="SAM" id="Phobius"/>
    </source>
</evidence>
<dbReference type="SUPFAM" id="SSF64005">
    <property type="entry name" value="Undecaprenyl diphosphate synthase"/>
    <property type="match status" value="1"/>
</dbReference>
<evidence type="ECO:0000256" key="9">
    <source>
        <dbReference type="ARBA" id="ARBA00022842"/>
    </source>
</evidence>
<comment type="pathway">
    <text evidence="3">Protein modification; protein glycosylation.</text>
</comment>
<dbReference type="InterPro" id="IPR036424">
    <property type="entry name" value="UPP_synth-like_sf"/>
</dbReference>
<evidence type="ECO:0000256" key="7">
    <source>
        <dbReference type="ARBA" id="ARBA00022692"/>
    </source>
</evidence>
<evidence type="ECO:0000256" key="4">
    <source>
        <dbReference type="ARBA" id="ARBA00005432"/>
    </source>
</evidence>
<evidence type="ECO:0000256" key="12">
    <source>
        <dbReference type="ARBA" id="ARBA00047353"/>
    </source>
</evidence>
<keyword evidence="9" id="KW-0460">Magnesium</keyword>
<dbReference type="Proteomes" id="UP000318582">
    <property type="component" value="Unassembled WGS sequence"/>
</dbReference>
<feature type="transmembrane region" description="Helical" evidence="14">
    <location>
        <begin position="82"/>
        <end position="102"/>
    </location>
</feature>
<organism evidence="15 16">
    <name type="scientific">Powellomyces hirtus</name>
    <dbReference type="NCBI Taxonomy" id="109895"/>
    <lineage>
        <taxon>Eukaryota</taxon>
        <taxon>Fungi</taxon>
        <taxon>Fungi incertae sedis</taxon>
        <taxon>Chytridiomycota</taxon>
        <taxon>Chytridiomycota incertae sedis</taxon>
        <taxon>Chytridiomycetes</taxon>
        <taxon>Spizellomycetales</taxon>
        <taxon>Powellomycetaceae</taxon>
        <taxon>Powellomyces</taxon>
    </lineage>
</organism>
<evidence type="ECO:0000256" key="11">
    <source>
        <dbReference type="ARBA" id="ARBA00023136"/>
    </source>
</evidence>
<keyword evidence="7 14" id="KW-0812">Transmembrane</keyword>
<keyword evidence="6" id="KW-0808">Transferase</keyword>
<dbReference type="GO" id="GO:0005789">
    <property type="term" value="C:endoplasmic reticulum membrane"/>
    <property type="evidence" value="ECO:0007669"/>
    <property type="project" value="UniProtKB-SubCell"/>
</dbReference>
<dbReference type="Pfam" id="PF14770">
    <property type="entry name" value="TMEM18"/>
    <property type="match status" value="1"/>
</dbReference>
<keyword evidence="10 14" id="KW-1133">Transmembrane helix</keyword>
<keyword evidence="8" id="KW-0256">Endoplasmic reticulum</keyword>
<evidence type="ECO:0000313" key="15">
    <source>
        <dbReference type="EMBL" id="TPX58014.1"/>
    </source>
</evidence>
<feature type="transmembrane region" description="Helical" evidence="14">
    <location>
        <begin position="122"/>
        <end position="144"/>
    </location>
</feature>
<dbReference type="EMBL" id="QEAQ01000043">
    <property type="protein sequence ID" value="TPX58014.1"/>
    <property type="molecule type" value="Genomic_DNA"/>
</dbReference>
<evidence type="ECO:0000313" key="16">
    <source>
        <dbReference type="Proteomes" id="UP000318582"/>
    </source>
</evidence>
<keyword evidence="16" id="KW-1185">Reference proteome</keyword>
<comment type="caution">
    <text evidence="15">The sequence shown here is derived from an EMBL/GenBank/DDBJ whole genome shotgun (WGS) entry which is preliminary data.</text>
</comment>
<dbReference type="InterPro" id="IPR038887">
    <property type="entry name" value="Nus1/NgBR"/>
</dbReference>
<comment type="catalytic activity">
    <reaction evidence="12">
        <text>n isopentenyl diphosphate + (2E,6E)-farnesyl diphosphate = a di-trans,poly-cis-polyprenyl diphosphate + n diphosphate</text>
        <dbReference type="Rhea" id="RHEA:53008"/>
        <dbReference type="Rhea" id="RHEA-COMP:19494"/>
        <dbReference type="ChEBI" id="CHEBI:33019"/>
        <dbReference type="ChEBI" id="CHEBI:128769"/>
        <dbReference type="ChEBI" id="CHEBI:136960"/>
        <dbReference type="ChEBI" id="CHEBI:175763"/>
        <dbReference type="EC" id="2.5.1.87"/>
    </reaction>
</comment>
<dbReference type="EC" id="2.5.1.87" evidence="5"/>
<evidence type="ECO:0000256" key="10">
    <source>
        <dbReference type="ARBA" id="ARBA00022989"/>
    </source>
</evidence>
<evidence type="ECO:0000256" key="13">
    <source>
        <dbReference type="SAM" id="MobiDB-lite"/>
    </source>
</evidence>
<dbReference type="AlphaFoldDB" id="A0A507E2F2"/>
<sequence length="429" mass="46637">MDFLQLLPPSVLEALAGQAHGSQPRAAPIVPGVLATALKEFVDDATQFIGAVDWTEPFISILIAFHVILLTWILVTRNVYSYTAFNFLGVGLLILAMKPINYLGAQYHGSFSRTNYFDAHGVFMGVMWAAPLLLDMMLLMGLLLRQSAQMLVKVKTQQFQKQRAQKMKSAAGQSKNTDGPKQEVKERKRASKVEPPADTPEPQISLLPLILHWSVTAYQRVFSSSQTAGPPSRLDINSTAARKPAHVAVSFRGSNVPDAQTVIRVATWCMDHNVRVLTVHDASGVLKTMAESIAGSSSITTQVLVAGIPPKPSSQPSAHPILYVNIVSDNEGRAALVDVARTFAADPSAPQVTVDSVDTALRAGKVPLPTPEPNLVFLTHTHSDSIQIGNFLPWDIRLSEFTAIPGDLTHAAFVEGLDRYATCQQRFGK</sequence>
<feature type="region of interest" description="Disordered" evidence="13">
    <location>
        <begin position="163"/>
        <end position="201"/>
    </location>
</feature>
<proteinExistence type="inferred from homology"/>